<name>A0ABT8GB16_9MICO</name>
<gene>
    <name evidence="4" type="ORF">QQX09_10745</name>
</gene>
<protein>
    <recommendedName>
        <fullName evidence="3">AMIN-like domain-containing protein</fullName>
    </recommendedName>
</protein>
<feature type="domain" description="AMIN-like" evidence="3">
    <location>
        <begin position="99"/>
        <end position="227"/>
    </location>
</feature>
<sequence>MGTMRRSAGAAIAAVATLIAAVVAGCTATPGPVESPSATASATASASTSPAPAASATSSASPSTTPTTADGCPAFDATAASASSDDWAGDLSDGLWGVTMRVGTHECYDRWVFELTGDGGMPGWSVTPHAASVFAVDGSGEDLSPALAGDASLEVGFGAWYDGTPLDRAPYGGPMRVLTGGFVAIQEARIVGAFEGITQVGIGLDELRPYRVMWLEGPPRLVVDVAK</sequence>
<evidence type="ECO:0000313" key="4">
    <source>
        <dbReference type="EMBL" id="MDN4476333.1"/>
    </source>
</evidence>
<dbReference type="RefSeq" id="WP_301134496.1">
    <property type="nucleotide sequence ID" value="NZ_JAUHPW010000008.1"/>
</dbReference>
<evidence type="ECO:0000313" key="5">
    <source>
        <dbReference type="Proteomes" id="UP001172728"/>
    </source>
</evidence>
<dbReference type="PROSITE" id="PS51257">
    <property type="entry name" value="PROKAR_LIPOPROTEIN"/>
    <property type="match status" value="1"/>
</dbReference>
<keyword evidence="2" id="KW-0732">Signal</keyword>
<reference evidence="4" key="1">
    <citation type="submission" date="2023-06" db="EMBL/GenBank/DDBJ databases">
        <title>Sysu t00192.</title>
        <authorList>
            <person name="Gao L."/>
            <person name="Fang B.-Z."/>
            <person name="Li W.-J."/>
        </authorList>
    </citation>
    <scope>NUCLEOTIDE SEQUENCE</scope>
    <source>
        <strain evidence="4">SYSU T00192</strain>
    </source>
</reference>
<feature type="signal peptide" evidence="2">
    <location>
        <begin position="1"/>
        <end position="28"/>
    </location>
</feature>
<dbReference type="Pfam" id="PF24837">
    <property type="entry name" value="AMIN-like"/>
    <property type="match status" value="1"/>
</dbReference>
<accession>A0ABT8GB16</accession>
<feature type="compositionally biased region" description="Low complexity" evidence="1">
    <location>
        <begin position="35"/>
        <end position="69"/>
    </location>
</feature>
<organism evidence="4 5">
    <name type="scientific">Demequina litoralis</name>
    <dbReference type="NCBI Taxonomy" id="3051660"/>
    <lineage>
        <taxon>Bacteria</taxon>
        <taxon>Bacillati</taxon>
        <taxon>Actinomycetota</taxon>
        <taxon>Actinomycetes</taxon>
        <taxon>Micrococcales</taxon>
        <taxon>Demequinaceae</taxon>
        <taxon>Demequina</taxon>
    </lineage>
</organism>
<keyword evidence="5" id="KW-1185">Reference proteome</keyword>
<evidence type="ECO:0000256" key="2">
    <source>
        <dbReference type="SAM" id="SignalP"/>
    </source>
</evidence>
<dbReference type="InterPro" id="IPR056303">
    <property type="entry name" value="AMIN-like"/>
</dbReference>
<dbReference type="EMBL" id="JAUHPW010000008">
    <property type="protein sequence ID" value="MDN4476333.1"/>
    <property type="molecule type" value="Genomic_DNA"/>
</dbReference>
<evidence type="ECO:0000256" key="1">
    <source>
        <dbReference type="SAM" id="MobiDB-lite"/>
    </source>
</evidence>
<evidence type="ECO:0000259" key="3">
    <source>
        <dbReference type="Pfam" id="PF24837"/>
    </source>
</evidence>
<comment type="caution">
    <text evidence="4">The sequence shown here is derived from an EMBL/GenBank/DDBJ whole genome shotgun (WGS) entry which is preliminary data.</text>
</comment>
<dbReference type="Proteomes" id="UP001172728">
    <property type="component" value="Unassembled WGS sequence"/>
</dbReference>
<feature type="region of interest" description="Disordered" evidence="1">
    <location>
        <begin position="30"/>
        <end position="72"/>
    </location>
</feature>
<feature type="chain" id="PRO_5046705718" description="AMIN-like domain-containing protein" evidence="2">
    <location>
        <begin position="29"/>
        <end position="227"/>
    </location>
</feature>
<proteinExistence type="predicted"/>